<feature type="transmembrane region" description="Helical" evidence="8">
    <location>
        <begin position="527"/>
        <end position="548"/>
    </location>
</feature>
<evidence type="ECO:0000256" key="1">
    <source>
        <dbReference type="ARBA" id="ARBA00004141"/>
    </source>
</evidence>
<sequence length="612" mass="67843">MIEKMKMVHIVTTVSRKEEMLEGLRDMGLLHLAERKSADRASVERFATLSKTAGQLTEYAPKKQKRKETPILSDEAFETMYSGVLNALEKKVSLAQTIGQDTAEIERVQPWGEFSPESVKELRDLGFNLHFYRVEKAEWEQILEDEEIRAIRLAPVEKTITIAVIGTLPPEIRGSEFQLPEKGIPALRQEIEDCRKETESCNEVLRDASVYEASFRDQMLKAQNRENYSSASATAESDEDFVWLSGYVPAADIESFRKAAAANNWAWAAEDVAEDDEAVPTKLRYNKLSKLIQPLYSILGILPGYREQDISLWFLMFFTLFFAMIIGDGGYGLLILLATVGIAVKTKKMSTPVYLLGVLSIATIVWGGITGTWFGMEGAMKVPFLRHLVLPGFANYPEFFNVTASQQQNNIMKFSFTIGAIQMELGTLLAVKKKLASKDLSLISDIGWMISIVAMYLLSLYLVIGQKVMLKPIFIAILAGFILVVLFGGMAPDKTFAQGLKAGLADAFTTFLNTISCFGNVMSYIRLFAVGMAGLAIAQSFNGIAAGLAHGPLFILAIVVVLIGHALNIVMCFLSVVVHGVRLNVLEFSGQVGLEWTGIAYEPFKKNDKIKK</sequence>
<name>A0A1I7H905_9FIRM</name>
<reference evidence="9 10" key="1">
    <citation type="submission" date="2016-10" db="EMBL/GenBank/DDBJ databases">
        <authorList>
            <person name="de Groot N.N."/>
        </authorList>
    </citation>
    <scope>NUCLEOTIDE SEQUENCE [LARGE SCALE GENOMIC DNA]</scope>
    <source>
        <strain evidence="9 10">KHGC13</strain>
    </source>
</reference>
<evidence type="ECO:0000313" key="9">
    <source>
        <dbReference type="EMBL" id="SFU57016.1"/>
    </source>
</evidence>
<gene>
    <name evidence="9" type="ORF">SAMN05216508_11341</name>
</gene>
<keyword evidence="10" id="KW-1185">Reference proteome</keyword>
<dbReference type="GO" id="GO:0016471">
    <property type="term" value="C:vacuolar proton-transporting V-type ATPase complex"/>
    <property type="evidence" value="ECO:0007669"/>
    <property type="project" value="TreeGrafter"/>
</dbReference>
<keyword evidence="4 8" id="KW-0812">Transmembrane</keyword>
<feature type="transmembrane region" description="Helical" evidence="8">
    <location>
        <begin position="470"/>
        <end position="491"/>
    </location>
</feature>
<dbReference type="OrthoDB" id="9803814at2"/>
<evidence type="ECO:0000313" key="10">
    <source>
        <dbReference type="Proteomes" id="UP000198817"/>
    </source>
</evidence>
<protein>
    <submittedName>
        <fullName evidence="9">V/A-type H+-transporting ATPase subunit I</fullName>
    </submittedName>
</protein>
<dbReference type="InterPro" id="IPR002490">
    <property type="entry name" value="V-ATPase_116kDa_su"/>
</dbReference>
<proteinExistence type="inferred from homology"/>
<evidence type="ECO:0000256" key="4">
    <source>
        <dbReference type="ARBA" id="ARBA00022692"/>
    </source>
</evidence>
<dbReference type="RefSeq" id="WP_090471318.1">
    <property type="nucleotide sequence ID" value="NZ_FOWF01000014.1"/>
</dbReference>
<dbReference type="GO" id="GO:0046961">
    <property type="term" value="F:proton-transporting ATPase activity, rotational mechanism"/>
    <property type="evidence" value="ECO:0007669"/>
    <property type="project" value="InterPro"/>
</dbReference>
<feature type="transmembrane region" description="Helical" evidence="8">
    <location>
        <begin position="353"/>
        <end position="376"/>
    </location>
</feature>
<dbReference type="STRING" id="155865.SAMN05216515_11441"/>
<dbReference type="GO" id="GO:0007035">
    <property type="term" value="P:vacuolar acidification"/>
    <property type="evidence" value="ECO:0007669"/>
    <property type="project" value="TreeGrafter"/>
</dbReference>
<evidence type="ECO:0000256" key="7">
    <source>
        <dbReference type="ARBA" id="ARBA00023136"/>
    </source>
</evidence>
<comment type="similarity">
    <text evidence="2">Belongs to the V-ATPase 116 kDa subunit family.</text>
</comment>
<dbReference type="PANTHER" id="PTHR11629">
    <property type="entry name" value="VACUOLAR PROTON ATPASES"/>
    <property type="match status" value="1"/>
</dbReference>
<evidence type="ECO:0000256" key="5">
    <source>
        <dbReference type="ARBA" id="ARBA00022989"/>
    </source>
</evidence>
<keyword evidence="5 8" id="KW-1133">Transmembrane helix</keyword>
<dbReference type="EMBL" id="FPBT01000013">
    <property type="protein sequence ID" value="SFU57016.1"/>
    <property type="molecule type" value="Genomic_DNA"/>
</dbReference>
<evidence type="ECO:0000256" key="3">
    <source>
        <dbReference type="ARBA" id="ARBA00022448"/>
    </source>
</evidence>
<dbReference type="Proteomes" id="UP000198817">
    <property type="component" value="Unassembled WGS sequence"/>
</dbReference>
<keyword evidence="7 8" id="KW-0472">Membrane</keyword>
<dbReference type="AlphaFoldDB" id="A0A1I7H905"/>
<dbReference type="GO" id="GO:0033179">
    <property type="term" value="C:proton-transporting V-type ATPase, V0 domain"/>
    <property type="evidence" value="ECO:0007669"/>
    <property type="project" value="InterPro"/>
</dbReference>
<evidence type="ECO:0000256" key="8">
    <source>
        <dbReference type="SAM" id="Phobius"/>
    </source>
</evidence>
<organism evidence="9 10">
    <name type="scientific">Eubacterium pyruvativorans</name>
    <dbReference type="NCBI Taxonomy" id="155865"/>
    <lineage>
        <taxon>Bacteria</taxon>
        <taxon>Bacillati</taxon>
        <taxon>Bacillota</taxon>
        <taxon>Clostridia</taxon>
        <taxon>Eubacteriales</taxon>
        <taxon>Eubacteriaceae</taxon>
        <taxon>Eubacterium</taxon>
    </lineage>
</organism>
<feature type="transmembrane region" description="Helical" evidence="8">
    <location>
        <begin position="554"/>
        <end position="578"/>
    </location>
</feature>
<accession>A0A1I7H905</accession>
<keyword evidence="3" id="KW-0813">Transport</keyword>
<keyword evidence="6" id="KW-0406">Ion transport</keyword>
<feature type="transmembrane region" description="Helical" evidence="8">
    <location>
        <begin position="312"/>
        <end position="341"/>
    </location>
</feature>
<feature type="transmembrane region" description="Helical" evidence="8">
    <location>
        <begin position="443"/>
        <end position="464"/>
    </location>
</feature>
<dbReference type="PANTHER" id="PTHR11629:SF63">
    <property type="entry name" value="V-TYPE PROTON ATPASE SUBUNIT A"/>
    <property type="match status" value="1"/>
</dbReference>
<dbReference type="GO" id="GO:0051117">
    <property type="term" value="F:ATPase binding"/>
    <property type="evidence" value="ECO:0007669"/>
    <property type="project" value="TreeGrafter"/>
</dbReference>
<comment type="subcellular location">
    <subcellularLocation>
        <location evidence="1">Membrane</location>
        <topology evidence="1">Multi-pass membrane protein</topology>
    </subcellularLocation>
</comment>
<evidence type="ECO:0000256" key="6">
    <source>
        <dbReference type="ARBA" id="ARBA00023065"/>
    </source>
</evidence>
<evidence type="ECO:0000256" key="2">
    <source>
        <dbReference type="ARBA" id="ARBA00009904"/>
    </source>
</evidence>